<gene>
    <name evidence="1" type="ORF">DSCOOX_35210</name>
</gene>
<evidence type="ECO:0000313" key="1">
    <source>
        <dbReference type="EMBL" id="BBO90341.1"/>
    </source>
</evidence>
<keyword evidence="2" id="KW-1185">Reference proteome</keyword>
<sequence length="101" mass="10779">MYCRLTGVCGRDNESVAIGAGFNGHFHAIHGFKGICVNNRLGGSMAVHPAVFHHDQMIAVSGGKKGIMEGEEGEETLGYGQGPDLIQQKVLILEIQMVNGQ</sequence>
<dbReference type="AlphaFoldDB" id="A0A5K8ACR3"/>
<proteinExistence type="predicted"/>
<accession>A0A5K8ACR3</accession>
<dbReference type="EMBL" id="AP021879">
    <property type="protein sequence ID" value="BBO90341.1"/>
    <property type="molecule type" value="Genomic_DNA"/>
</dbReference>
<organism evidence="1 2">
    <name type="scientific">Desulfosarcina ovata subsp. ovata</name>
    <dbReference type="NCBI Taxonomy" id="2752305"/>
    <lineage>
        <taxon>Bacteria</taxon>
        <taxon>Pseudomonadati</taxon>
        <taxon>Thermodesulfobacteriota</taxon>
        <taxon>Desulfobacteria</taxon>
        <taxon>Desulfobacterales</taxon>
        <taxon>Desulfosarcinaceae</taxon>
        <taxon>Desulfosarcina</taxon>
    </lineage>
</organism>
<reference evidence="1 2" key="1">
    <citation type="submission" date="2019-11" db="EMBL/GenBank/DDBJ databases">
        <title>Comparative genomics of hydrocarbon-degrading Desulfosarcina strains.</title>
        <authorList>
            <person name="Watanabe M."/>
            <person name="Kojima H."/>
            <person name="Fukui M."/>
        </authorList>
    </citation>
    <scope>NUCLEOTIDE SEQUENCE [LARGE SCALE GENOMIC DNA]</scope>
    <source>
        <strain evidence="2">oXyS1</strain>
    </source>
</reference>
<evidence type="ECO:0000313" key="2">
    <source>
        <dbReference type="Proteomes" id="UP000422108"/>
    </source>
</evidence>
<protein>
    <submittedName>
        <fullName evidence="1">Uncharacterized protein</fullName>
    </submittedName>
</protein>
<dbReference type="Proteomes" id="UP000422108">
    <property type="component" value="Chromosome"/>
</dbReference>
<name>A0A5K8ACR3_9BACT</name>